<dbReference type="GO" id="GO:0016831">
    <property type="term" value="F:carboxy-lyase activity"/>
    <property type="evidence" value="ECO:0007669"/>
    <property type="project" value="InterPro"/>
</dbReference>
<keyword evidence="1" id="KW-0456">Lyase</keyword>
<accession>A0A6B1DAB8</accession>
<feature type="region of interest" description="Disordered" evidence="2">
    <location>
        <begin position="43"/>
        <end position="63"/>
    </location>
</feature>
<proteinExistence type="predicted"/>
<organism evidence="4">
    <name type="scientific">Caldilineaceae bacterium SB0661_bin_32</name>
    <dbReference type="NCBI Taxonomy" id="2605255"/>
    <lineage>
        <taxon>Bacteria</taxon>
        <taxon>Bacillati</taxon>
        <taxon>Chloroflexota</taxon>
        <taxon>Caldilineae</taxon>
        <taxon>Caldilineales</taxon>
        <taxon>Caldilineaceae</taxon>
    </lineage>
</organism>
<gene>
    <name evidence="4" type="ORF">F4X14_18690</name>
</gene>
<evidence type="ECO:0000256" key="2">
    <source>
        <dbReference type="SAM" id="MobiDB-lite"/>
    </source>
</evidence>
<evidence type="ECO:0000259" key="3">
    <source>
        <dbReference type="Pfam" id="PF04909"/>
    </source>
</evidence>
<dbReference type="SUPFAM" id="SSF51556">
    <property type="entry name" value="Metallo-dependent hydrolases"/>
    <property type="match status" value="1"/>
</dbReference>
<sequence length="340" mass="38449">MSESTRIDCDIHNEIPALETLYPYLPDHWLDYCRESAFNGPDAADYPDSVPTAAREDGSPKPDLAEVQDRALEDVEIGILNCAYRVQSVRNEDLAAALAAAVNQWQVEHWLEKEPRLRASIVVPSHNPPLAAKEVDRWGGHPGFVQVILPVRAEAPYGNRRYDPIYAAAVKHDLALGIHYGGAPGHPPTPTGWPSYFIEDYANMAQVFQSQVISLVCEGAFERFPSLRVALIEGGFTWLPSLMWRIDKEWKGLRHNTPYVRRRPSEYMRTHLRFTIQPVDAPPNPLHLAQILDQCGAEDLLLYASDYPHHHESQDVLLDLLTADQKKKICSENARAFFRL</sequence>
<dbReference type="InterPro" id="IPR032465">
    <property type="entry name" value="ACMSD"/>
</dbReference>
<comment type="caution">
    <text evidence="4">The sequence shown here is derived from an EMBL/GenBank/DDBJ whole genome shotgun (WGS) entry which is preliminary data.</text>
</comment>
<feature type="compositionally biased region" description="Basic and acidic residues" evidence="2">
    <location>
        <begin position="54"/>
        <end position="63"/>
    </location>
</feature>
<name>A0A6B1DAB8_9CHLR</name>
<reference evidence="4" key="1">
    <citation type="submission" date="2019-09" db="EMBL/GenBank/DDBJ databases">
        <title>Characterisation of the sponge microbiome using genome-centric metagenomics.</title>
        <authorList>
            <person name="Engelberts J.P."/>
            <person name="Robbins S.J."/>
            <person name="De Goeij J.M."/>
            <person name="Aranda M."/>
            <person name="Bell S.C."/>
            <person name="Webster N.S."/>
        </authorList>
    </citation>
    <scope>NUCLEOTIDE SEQUENCE</scope>
    <source>
        <strain evidence="4">SB0661_bin_32</strain>
    </source>
</reference>
<dbReference type="InterPro" id="IPR032466">
    <property type="entry name" value="Metal_Hydrolase"/>
</dbReference>
<dbReference type="Pfam" id="PF04909">
    <property type="entry name" value="Amidohydro_2"/>
    <property type="match status" value="1"/>
</dbReference>
<dbReference type="Gene3D" id="3.20.20.140">
    <property type="entry name" value="Metal-dependent hydrolases"/>
    <property type="match status" value="1"/>
</dbReference>
<dbReference type="PANTHER" id="PTHR21240">
    <property type="entry name" value="2-AMINO-3-CARBOXYLMUCONATE-6-SEMIALDEHYDE DECARBOXYLASE"/>
    <property type="match status" value="1"/>
</dbReference>
<evidence type="ECO:0000256" key="1">
    <source>
        <dbReference type="ARBA" id="ARBA00023239"/>
    </source>
</evidence>
<dbReference type="EMBL" id="VXMH01000102">
    <property type="protein sequence ID" value="MYC96990.1"/>
    <property type="molecule type" value="Genomic_DNA"/>
</dbReference>
<dbReference type="InterPro" id="IPR006680">
    <property type="entry name" value="Amidohydro-rel"/>
</dbReference>
<dbReference type="GO" id="GO:0019748">
    <property type="term" value="P:secondary metabolic process"/>
    <property type="evidence" value="ECO:0007669"/>
    <property type="project" value="TreeGrafter"/>
</dbReference>
<protein>
    <submittedName>
        <fullName evidence="4">Amidohydrolase</fullName>
    </submittedName>
</protein>
<dbReference type="PANTHER" id="PTHR21240:SF28">
    <property type="entry name" value="ISO-OROTATE DECARBOXYLASE (EUROFUNG)"/>
    <property type="match status" value="1"/>
</dbReference>
<dbReference type="GO" id="GO:0016787">
    <property type="term" value="F:hydrolase activity"/>
    <property type="evidence" value="ECO:0007669"/>
    <property type="project" value="UniProtKB-KW"/>
</dbReference>
<keyword evidence="4" id="KW-0378">Hydrolase</keyword>
<dbReference type="AlphaFoldDB" id="A0A6B1DAB8"/>
<evidence type="ECO:0000313" key="4">
    <source>
        <dbReference type="EMBL" id="MYC96990.1"/>
    </source>
</evidence>
<feature type="domain" description="Amidohydrolase-related" evidence="3">
    <location>
        <begin position="8"/>
        <end position="340"/>
    </location>
</feature>
<dbReference type="GO" id="GO:0005737">
    <property type="term" value="C:cytoplasm"/>
    <property type="evidence" value="ECO:0007669"/>
    <property type="project" value="TreeGrafter"/>
</dbReference>